<keyword evidence="1" id="KW-0472">Membrane</keyword>
<gene>
    <name evidence="2" type="ORF">HNP84_004717</name>
</gene>
<sequence length="166" mass="18234">MGELQLGDQERRQQEPLLRRRAARWQRVGWGSLALLLLAALAGLIGPGPLSWAGASAPLIQVDYERFARRLGDSSLRVTVWSDPAHPGTARLWISRDYLIEAEARQVVPAPDSWTAVDDGVVLSFPATGDRAEIEIRTSLDHIGTLHGALGVPGKPPARFWQLVYP</sequence>
<reference evidence="2 3" key="1">
    <citation type="submission" date="2020-08" db="EMBL/GenBank/DDBJ databases">
        <title>Genomic Encyclopedia of Type Strains, Phase IV (KMG-IV): sequencing the most valuable type-strain genomes for metagenomic binning, comparative biology and taxonomic classification.</title>
        <authorList>
            <person name="Goeker M."/>
        </authorList>
    </citation>
    <scope>NUCLEOTIDE SEQUENCE [LARGE SCALE GENOMIC DNA]</scope>
    <source>
        <strain evidence="2 3">DSM 45615</strain>
    </source>
</reference>
<proteinExistence type="predicted"/>
<protein>
    <submittedName>
        <fullName evidence="2">Uncharacterized protein</fullName>
    </submittedName>
</protein>
<comment type="caution">
    <text evidence="2">The sequence shown here is derived from an EMBL/GenBank/DDBJ whole genome shotgun (WGS) entry which is preliminary data.</text>
</comment>
<feature type="transmembrane region" description="Helical" evidence="1">
    <location>
        <begin position="28"/>
        <end position="46"/>
    </location>
</feature>
<dbReference type="EMBL" id="JACHGN010000009">
    <property type="protein sequence ID" value="MBB5134983.1"/>
    <property type="molecule type" value="Genomic_DNA"/>
</dbReference>
<name>A0A840PAM5_9ACTN</name>
<evidence type="ECO:0000313" key="2">
    <source>
        <dbReference type="EMBL" id="MBB5134983.1"/>
    </source>
</evidence>
<accession>A0A840PAM5</accession>
<dbReference type="AlphaFoldDB" id="A0A840PAM5"/>
<evidence type="ECO:0000256" key="1">
    <source>
        <dbReference type="SAM" id="Phobius"/>
    </source>
</evidence>
<keyword evidence="3" id="KW-1185">Reference proteome</keyword>
<keyword evidence="1" id="KW-1133">Transmembrane helix</keyword>
<keyword evidence="1" id="KW-0812">Transmembrane</keyword>
<dbReference type="RefSeq" id="WP_185051842.1">
    <property type="nucleotide sequence ID" value="NZ_BAABIX010000004.1"/>
</dbReference>
<evidence type="ECO:0000313" key="3">
    <source>
        <dbReference type="Proteomes" id="UP000578449"/>
    </source>
</evidence>
<organism evidence="2 3">
    <name type="scientific">Thermocatellispora tengchongensis</name>
    <dbReference type="NCBI Taxonomy" id="1073253"/>
    <lineage>
        <taxon>Bacteria</taxon>
        <taxon>Bacillati</taxon>
        <taxon>Actinomycetota</taxon>
        <taxon>Actinomycetes</taxon>
        <taxon>Streptosporangiales</taxon>
        <taxon>Streptosporangiaceae</taxon>
        <taxon>Thermocatellispora</taxon>
    </lineage>
</organism>
<dbReference type="Proteomes" id="UP000578449">
    <property type="component" value="Unassembled WGS sequence"/>
</dbReference>